<comment type="cofactor">
    <cofactor evidence="1 6">
        <name>pyridoxal 5'-phosphate</name>
        <dbReference type="ChEBI" id="CHEBI:597326"/>
    </cofactor>
</comment>
<dbReference type="SUPFAM" id="SSF53383">
    <property type="entry name" value="PLP-dependent transferases"/>
    <property type="match status" value="1"/>
</dbReference>
<keyword evidence="5 6" id="KW-0456">Lyase</keyword>
<dbReference type="Pfam" id="PF00282">
    <property type="entry name" value="Pyridoxal_deC"/>
    <property type="match status" value="1"/>
</dbReference>
<dbReference type="PRINTS" id="PR00800">
    <property type="entry name" value="YHDCRBOXLASE"/>
</dbReference>
<accession>A0ABS9BCR1</accession>
<dbReference type="InterPro" id="IPR010977">
    <property type="entry name" value="Aromatic_deC"/>
</dbReference>
<evidence type="ECO:0000256" key="5">
    <source>
        <dbReference type="ARBA" id="ARBA00023239"/>
    </source>
</evidence>
<proteinExistence type="inferred from homology"/>
<keyword evidence="4 6" id="KW-0663">Pyridoxal phosphate</keyword>
<dbReference type="RefSeq" id="WP_234863989.1">
    <property type="nucleotide sequence ID" value="NZ_JAKEVY010000001.1"/>
</dbReference>
<dbReference type="Proteomes" id="UP001200145">
    <property type="component" value="Unassembled WGS sequence"/>
</dbReference>
<sequence>MSVSIQEDLQQLAEILEAAKDAGAAYLKELPDRATTSHPGALNWPALPENGSGALNTLAQFKNLFYPYIVASSGPRYWGFVTGGGTPAAILGDWLTSVFDQNAQLSTGIGDASALLEIQTGKLLLDLFGLPENFMGSFVTGATMANFTGLAVARQWAGQQLGQDIARDGLRVSIPVYSAAPHSSSLKALAMLGMGSANIEIIPTLPDREAMDVQALLEKLPADPNQPFILIASGGTVNSVDFDDLAAIAQLKQTRNCWIHIDAAFGAFAALSEKHAHLLNGWKLADSITVDFHKWLNVPYDSAMIFTRKEHAVYQVQSFQNSAAPYLGNPWEQFSYLNYVPENSRRFRALPVWFSLMAYGKAGYRELVENCITLANEFGSRLLETDYFRLLAPVRLNTVCFQPDPQKTNGLTIPELLNELNRDGLVFMTPSVYKGESCIRAALVNYRTTAKDIDIALTAIVKAVEKISNLKKASPL</sequence>
<comment type="similarity">
    <text evidence="2 6">Belongs to the group II decarboxylase family.</text>
</comment>
<evidence type="ECO:0000256" key="1">
    <source>
        <dbReference type="ARBA" id="ARBA00001933"/>
    </source>
</evidence>
<dbReference type="PANTHER" id="PTHR11999">
    <property type="entry name" value="GROUP II PYRIDOXAL-5-PHOSPHATE DECARBOXYLASE"/>
    <property type="match status" value="1"/>
</dbReference>
<protein>
    <submittedName>
        <fullName evidence="7">Pyridoxal-dependent decarboxylase</fullName>
    </submittedName>
</protein>
<evidence type="ECO:0000256" key="6">
    <source>
        <dbReference type="RuleBase" id="RU000382"/>
    </source>
</evidence>
<organism evidence="7 8">
    <name type="scientific">Flavihumibacter fluminis</name>
    <dbReference type="NCBI Taxonomy" id="2909236"/>
    <lineage>
        <taxon>Bacteria</taxon>
        <taxon>Pseudomonadati</taxon>
        <taxon>Bacteroidota</taxon>
        <taxon>Chitinophagia</taxon>
        <taxon>Chitinophagales</taxon>
        <taxon>Chitinophagaceae</taxon>
        <taxon>Flavihumibacter</taxon>
    </lineage>
</organism>
<evidence type="ECO:0000256" key="4">
    <source>
        <dbReference type="ARBA" id="ARBA00022898"/>
    </source>
</evidence>
<dbReference type="PANTHER" id="PTHR11999:SF70">
    <property type="entry name" value="MIP05841P"/>
    <property type="match status" value="1"/>
</dbReference>
<dbReference type="Gene3D" id="3.40.640.10">
    <property type="entry name" value="Type I PLP-dependent aspartate aminotransferase-like (Major domain)"/>
    <property type="match status" value="1"/>
</dbReference>
<name>A0ABS9BCR1_9BACT</name>
<evidence type="ECO:0000256" key="2">
    <source>
        <dbReference type="ARBA" id="ARBA00009533"/>
    </source>
</evidence>
<evidence type="ECO:0000256" key="3">
    <source>
        <dbReference type="ARBA" id="ARBA00022793"/>
    </source>
</evidence>
<reference evidence="7 8" key="1">
    <citation type="submission" date="2022-01" db="EMBL/GenBank/DDBJ databases">
        <title>Flavihumibacter sp. nov., isolated from sediment of a river.</title>
        <authorList>
            <person name="Liu H."/>
        </authorList>
    </citation>
    <scope>NUCLEOTIDE SEQUENCE [LARGE SCALE GENOMIC DNA]</scope>
    <source>
        <strain evidence="7 8">RY-1</strain>
    </source>
</reference>
<dbReference type="EMBL" id="JAKEVY010000001">
    <property type="protein sequence ID" value="MCF1713459.1"/>
    <property type="molecule type" value="Genomic_DNA"/>
</dbReference>
<dbReference type="InterPro" id="IPR015424">
    <property type="entry name" value="PyrdxlP-dep_Trfase"/>
</dbReference>
<dbReference type="InterPro" id="IPR002129">
    <property type="entry name" value="PyrdxlP-dep_de-COase"/>
</dbReference>
<dbReference type="Gene3D" id="3.90.1150.10">
    <property type="entry name" value="Aspartate Aminotransferase, domain 1"/>
    <property type="match status" value="1"/>
</dbReference>
<evidence type="ECO:0000313" key="7">
    <source>
        <dbReference type="EMBL" id="MCF1713459.1"/>
    </source>
</evidence>
<gene>
    <name evidence="7" type="ORF">L0U88_02305</name>
</gene>
<keyword evidence="8" id="KW-1185">Reference proteome</keyword>
<dbReference type="InterPro" id="IPR015422">
    <property type="entry name" value="PyrdxlP-dep_Trfase_small"/>
</dbReference>
<evidence type="ECO:0000313" key="8">
    <source>
        <dbReference type="Proteomes" id="UP001200145"/>
    </source>
</evidence>
<keyword evidence="3" id="KW-0210">Decarboxylase</keyword>
<dbReference type="InterPro" id="IPR015421">
    <property type="entry name" value="PyrdxlP-dep_Trfase_major"/>
</dbReference>
<comment type="caution">
    <text evidence="7">The sequence shown here is derived from an EMBL/GenBank/DDBJ whole genome shotgun (WGS) entry which is preliminary data.</text>
</comment>